<name>A0ACC8XD15_9FIRM</name>
<comment type="caution">
    <text evidence="1">The sequence shown here is derived from an EMBL/GenBank/DDBJ whole genome shotgun (WGS) entry which is preliminary data.</text>
</comment>
<organism evidence="1 2">
    <name type="scientific">Candidatus Epulonipiscium fishelsonii</name>
    <dbReference type="NCBI Taxonomy" id="77094"/>
    <lineage>
        <taxon>Bacteria</taxon>
        <taxon>Bacillati</taxon>
        <taxon>Bacillota</taxon>
        <taxon>Clostridia</taxon>
        <taxon>Lachnospirales</taxon>
        <taxon>Lachnospiraceae</taxon>
        <taxon>Candidatus Epulonipiscium</taxon>
    </lineage>
</organism>
<dbReference type="Proteomes" id="UP000188605">
    <property type="component" value="Unassembled WGS sequence"/>
</dbReference>
<keyword evidence="2" id="KW-1185">Reference proteome</keyword>
<evidence type="ECO:0000313" key="2">
    <source>
        <dbReference type="Proteomes" id="UP000188605"/>
    </source>
</evidence>
<gene>
    <name evidence="1" type="ORF">AN396_05780</name>
</gene>
<protein>
    <submittedName>
        <fullName evidence="1">C4-dicarboxylate ABC transporter permease</fullName>
    </submittedName>
</protein>
<proteinExistence type="predicted"/>
<dbReference type="EMBL" id="LJDB01000050">
    <property type="protein sequence ID" value="ONI40531.1"/>
    <property type="molecule type" value="Genomic_DNA"/>
</dbReference>
<reference evidence="1" key="1">
    <citation type="submission" date="2016-08" db="EMBL/GenBank/DDBJ databases">
        <authorList>
            <person name="Ngugi D.K."/>
            <person name="Miyake S."/>
            <person name="Stingl U."/>
        </authorList>
    </citation>
    <scope>NUCLEOTIDE SEQUENCE</scope>
    <source>
        <strain evidence="1">SCG-B11WGA-EpuloA1</strain>
    </source>
</reference>
<accession>A0ACC8XD15</accession>
<sequence length="157" mass="17945">MKCFINLDVIIASIMLVALIFLTFLGVITRYVMSQPLTWMEEVQMFCLIWIVFGAGGAAFRYGNHVAIEMVVELFPKKVQRYIEVLVSIIVILTLLYLLYQSFGFISIFVKSGRSTSMLEIPFSLIYSIAPISFVLMILNHIYVFKNNFFSKEGGDN</sequence>
<evidence type="ECO:0000313" key="1">
    <source>
        <dbReference type="EMBL" id="ONI40531.1"/>
    </source>
</evidence>